<dbReference type="GO" id="GO:0005886">
    <property type="term" value="C:plasma membrane"/>
    <property type="evidence" value="ECO:0007669"/>
    <property type="project" value="UniProtKB-SubCell"/>
</dbReference>
<evidence type="ECO:0000256" key="7">
    <source>
        <dbReference type="ARBA" id="ARBA00022989"/>
    </source>
</evidence>
<evidence type="ECO:0000256" key="3">
    <source>
        <dbReference type="ARBA" id="ARBA00006464"/>
    </source>
</evidence>
<protein>
    <submittedName>
        <fullName evidence="12">Exopolysaccharide biosynthesis polyprenyl glycosylphosphotransferase</fullName>
    </submittedName>
</protein>
<evidence type="ECO:0000259" key="11">
    <source>
        <dbReference type="Pfam" id="PF02397"/>
    </source>
</evidence>
<dbReference type="AlphaFoldDB" id="A0A7Y7IVZ0"/>
<dbReference type="PANTHER" id="PTHR30576">
    <property type="entry name" value="COLANIC BIOSYNTHESIS UDP-GLUCOSE LIPID CARRIER TRANSFERASE"/>
    <property type="match status" value="1"/>
</dbReference>
<dbReference type="PANTHER" id="PTHR30576:SF4">
    <property type="entry name" value="UNDECAPRENYL-PHOSPHATE GALACTOSE PHOSPHOTRANSFERASE"/>
    <property type="match status" value="1"/>
</dbReference>
<dbReference type="EMBL" id="JABXXP010000114">
    <property type="protein sequence ID" value="NVN11083.1"/>
    <property type="molecule type" value="Genomic_DNA"/>
</dbReference>
<dbReference type="NCBIfam" id="TIGR03025">
    <property type="entry name" value="EPS_sugtrans"/>
    <property type="match status" value="1"/>
</dbReference>
<organism evidence="12 13">
    <name type="scientific">Nguyenibacter vanlangensis</name>
    <dbReference type="NCBI Taxonomy" id="1216886"/>
    <lineage>
        <taxon>Bacteria</taxon>
        <taxon>Pseudomonadati</taxon>
        <taxon>Pseudomonadota</taxon>
        <taxon>Alphaproteobacteria</taxon>
        <taxon>Acetobacterales</taxon>
        <taxon>Acetobacteraceae</taxon>
        <taxon>Nguyenibacter</taxon>
    </lineage>
</organism>
<feature type="transmembrane region" description="Helical" evidence="10">
    <location>
        <begin position="127"/>
        <end position="145"/>
    </location>
</feature>
<name>A0A7Y7IVZ0_9PROT</name>
<feature type="transmembrane region" description="Helical" evidence="10">
    <location>
        <begin position="33"/>
        <end position="58"/>
    </location>
</feature>
<evidence type="ECO:0000256" key="2">
    <source>
        <dbReference type="ARBA" id="ARBA00004236"/>
    </source>
</evidence>
<comment type="subcellular location">
    <subcellularLocation>
        <location evidence="2">Cell membrane</location>
    </subcellularLocation>
    <subcellularLocation>
        <location evidence="1">Membrane</location>
        <topology evidence="1">Multi-pass membrane protein</topology>
    </subcellularLocation>
</comment>
<evidence type="ECO:0000256" key="8">
    <source>
        <dbReference type="ARBA" id="ARBA00023136"/>
    </source>
</evidence>
<sequence>MPDNRAFIDVAQEKVRPLAVPENAPLLIFASDIVAYALSFFAVFLISAQIAHIFYHVALAVPTVSALRDMLIGQATVFCFVAYIFWLQGHYRDRGTFWDETRVVVSTSLFAALISSFAILGRVPQPYALASGGAWLCFALFAPIGRQVAKHALHRLDAWQVPTLLVGADEHCHGIRAALASDSLPGLRTVGHIDISEFITATDDNHGRGVLRRYGASRALLVCDTDHGVNRAAVQRLVRDGVPFTLVPRGIELPVHGMRKSSFFSHDDVMFTYYNNLDQPLARAVKILFDITVATSLFVVLLPFFVAIAALVKLDGGPAFFGHRRLGMNGRHFHCLKFRTMVVNSAEVLKELLARDPAAAEEWARTQKLTNDPRVTAIGRFLRKTSLDELPQLINVLRLEMSLVGPRPIVDAEAGHYGEYIELYYKTRPGVSGLWQVSGRSDTSYAERVRLDGWYVRNWAIWHDVAILLKTLPAVLAQRGAR</sequence>
<dbReference type="InterPro" id="IPR003362">
    <property type="entry name" value="Bact_transf"/>
</dbReference>
<dbReference type="InterPro" id="IPR017475">
    <property type="entry name" value="EPS_sugar_tfrase"/>
</dbReference>
<feature type="transmembrane region" description="Helical" evidence="10">
    <location>
        <begin position="70"/>
        <end position="91"/>
    </location>
</feature>
<evidence type="ECO:0000313" key="13">
    <source>
        <dbReference type="Proteomes" id="UP000534870"/>
    </source>
</evidence>
<comment type="similarity">
    <text evidence="3">Belongs to the bacterial sugar transferase family.</text>
</comment>
<keyword evidence="9" id="KW-0270">Exopolysaccharide synthesis</keyword>
<reference evidence="12 13" key="1">
    <citation type="submission" date="2020-06" db="EMBL/GenBank/DDBJ databases">
        <title>Description of novel acetic acid bacteria.</title>
        <authorList>
            <person name="Sombolestani A."/>
        </authorList>
    </citation>
    <scope>NUCLEOTIDE SEQUENCE [LARGE SCALE GENOMIC DNA]</scope>
    <source>
        <strain evidence="12 13">LMG 31431</strain>
    </source>
</reference>
<keyword evidence="6 10" id="KW-0812">Transmembrane</keyword>
<keyword evidence="8 10" id="KW-0472">Membrane</keyword>
<evidence type="ECO:0000256" key="5">
    <source>
        <dbReference type="ARBA" id="ARBA00022679"/>
    </source>
</evidence>
<accession>A0A7Y7IVZ0</accession>
<gene>
    <name evidence="12" type="ORF">HUK84_08015</name>
</gene>
<evidence type="ECO:0000256" key="10">
    <source>
        <dbReference type="SAM" id="Phobius"/>
    </source>
</evidence>
<dbReference type="Proteomes" id="UP000534870">
    <property type="component" value="Unassembled WGS sequence"/>
</dbReference>
<dbReference type="GO" id="GO:0016780">
    <property type="term" value="F:phosphotransferase activity, for other substituted phosphate groups"/>
    <property type="evidence" value="ECO:0007669"/>
    <property type="project" value="TreeGrafter"/>
</dbReference>
<dbReference type="GO" id="GO:0000271">
    <property type="term" value="P:polysaccharide biosynthetic process"/>
    <property type="evidence" value="ECO:0007669"/>
    <property type="project" value="UniProtKB-KW"/>
</dbReference>
<evidence type="ECO:0000256" key="6">
    <source>
        <dbReference type="ARBA" id="ARBA00022692"/>
    </source>
</evidence>
<feature type="transmembrane region" description="Helical" evidence="10">
    <location>
        <begin position="103"/>
        <end position="121"/>
    </location>
</feature>
<proteinExistence type="inferred from homology"/>
<dbReference type="Pfam" id="PF02397">
    <property type="entry name" value="Bac_transf"/>
    <property type="match status" value="1"/>
</dbReference>
<keyword evidence="7 10" id="KW-1133">Transmembrane helix</keyword>
<evidence type="ECO:0000256" key="4">
    <source>
        <dbReference type="ARBA" id="ARBA00022475"/>
    </source>
</evidence>
<evidence type="ECO:0000313" key="12">
    <source>
        <dbReference type="EMBL" id="NVN11083.1"/>
    </source>
</evidence>
<comment type="caution">
    <text evidence="12">The sequence shown here is derived from an EMBL/GenBank/DDBJ whole genome shotgun (WGS) entry which is preliminary data.</text>
</comment>
<feature type="domain" description="Bacterial sugar transferase" evidence="11">
    <location>
        <begin position="286"/>
        <end position="476"/>
    </location>
</feature>
<evidence type="ECO:0000256" key="9">
    <source>
        <dbReference type="ARBA" id="ARBA00023169"/>
    </source>
</evidence>
<feature type="transmembrane region" description="Helical" evidence="10">
    <location>
        <begin position="287"/>
        <end position="312"/>
    </location>
</feature>
<evidence type="ECO:0000256" key="1">
    <source>
        <dbReference type="ARBA" id="ARBA00004141"/>
    </source>
</evidence>
<keyword evidence="4" id="KW-1003">Cell membrane</keyword>
<keyword evidence="5 12" id="KW-0808">Transferase</keyword>